<dbReference type="SMART" id="SM00020">
    <property type="entry name" value="Tryp_SPc"/>
    <property type="match status" value="1"/>
</dbReference>
<evidence type="ECO:0000256" key="4">
    <source>
        <dbReference type="ARBA" id="ARBA00023145"/>
    </source>
</evidence>
<keyword evidence="6" id="KW-0732">Signal</keyword>
<dbReference type="Pfam" id="PF00089">
    <property type="entry name" value="Trypsin"/>
    <property type="match status" value="1"/>
</dbReference>
<dbReference type="EMBL" id="JACMRX010000004">
    <property type="protein sequence ID" value="KAF7990467.1"/>
    <property type="molecule type" value="Genomic_DNA"/>
</dbReference>
<evidence type="ECO:0000256" key="6">
    <source>
        <dbReference type="SAM" id="SignalP"/>
    </source>
</evidence>
<dbReference type="GO" id="GO:0006508">
    <property type="term" value="P:proteolysis"/>
    <property type="evidence" value="ECO:0007669"/>
    <property type="project" value="UniProtKB-KW"/>
</dbReference>
<accession>A0A835CNP2</accession>
<evidence type="ECO:0000313" key="9">
    <source>
        <dbReference type="Proteomes" id="UP000639338"/>
    </source>
</evidence>
<keyword evidence="4" id="KW-0865">Zymogen</keyword>
<proteinExistence type="predicted"/>
<keyword evidence="3" id="KW-0720">Serine protease</keyword>
<dbReference type="PANTHER" id="PTHR24276">
    <property type="entry name" value="POLYSERASE-RELATED"/>
    <property type="match status" value="1"/>
</dbReference>
<keyword evidence="2" id="KW-0378">Hydrolase</keyword>
<protein>
    <recommendedName>
        <fullName evidence="7">Peptidase S1 domain-containing protein</fullName>
    </recommendedName>
</protein>
<dbReference type="InterPro" id="IPR001254">
    <property type="entry name" value="Trypsin_dom"/>
</dbReference>
<organism evidence="8 9">
    <name type="scientific">Aphidius gifuensis</name>
    <name type="common">Parasitoid wasp</name>
    <dbReference type="NCBI Taxonomy" id="684658"/>
    <lineage>
        <taxon>Eukaryota</taxon>
        <taxon>Metazoa</taxon>
        <taxon>Ecdysozoa</taxon>
        <taxon>Arthropoda</taxon>
        <taxon>Hexapoda</taxon>
        <taxon>Insecta</taxon>
        <taxon>Pterygota</taxon>
        <taxon>Neoptera</taxon>
        <taxon>Endopterygota</taxon>
        <taxon>Hymenoptera</taxon>
        <taxon>Apocrita</taxon>
        <taxon>Ichneumonoidea</taxon>
        <taxon>Braconidae</taxon>
        <taxon>Aphidiinae</taxon>
        <taxon>Aphidius</taxon>
    </lineage>
</organism>
<dbReference type="PROSITE" id="PS50240">
    <property type="entry name" value="TRYPSIN_DOM"/>
    <property type="match status" value="1"/>
</dbReference>
<keyword evidence="9" id="KW-1185">Reference proteome</keyword>
<evidence type="ECO:0000256" key="1">
    <source>
        <dbReference type="ARBA" id="ARBA00022670"/>
    </source>
</evidence>
<reference evidence="8 9" key="1">
    <citation type="submission" date="2020-08" db="EMBL/GenBank/DDBJ databases">
        <title>Aphidius gifuensis genome sequencing and assembly.</title>
        <authorList>
            <person name="Du Z."/>
        </authorList>
    </citation>
    <scope>NUCLEOTIDE SEQUENCE [LARGE SCALE GENOMIC DNA]</scope>
    <source>
        <strain evidence="8">YNYX2018</strain>
        <tissue evidence="8">Adults</tissue>
    </source>
</reference>
<evidence type="ECO:0000256" key="5">
    <source>
        <dbReference type="ARBA" id="ARBA00023157"/>
    </source>
</evidence>
<evidence type="ECO:0000256" key="3">
    <source>
        <dbReference type="ARBA" id="ARBA00022825"/>
    </source>
</evidence>
<feature type="signal peptide" evidence="6">
    <location>
        <begin position="1"/>
        <end position="19"/>
    </location>
</feature>
<keyword evidence="1" id="KW-0645">Protease</keyword>
<gene>
    <name evidence="8" type="ORF">HCN44_000272</name>
</gene>
<dbReference type="InterPro" id="IPR043504">
    <property type="entry name" value="Peptidase_S1_PA_chymotrypsin"/>
</dbReference>
<dbReference type="OrthoDB" id="6739012at2759"/>
<evidence type="ECO:0000256" key="2">
    <source>
        <dbReference type="ARBA" id="ARBA00022801"/>
    </source>
</evidence>
<comment type="caution">
    <text evidence="8">The sequence shown here is derived from an EMBL/GenBank/DDBJ whole genome shotgun (WGS) entry which is preliminary data.</text>
</comment>
<dbReference type="PANTHER" id="PTHR24276:SF97">
    <property type="entry name" value="GH13245P2-RELATED"/>
    <property type="match status" value="1"/>
</dbReference>
<dbReference type="Proteomes" id="UP000639338">
    <property type="component" value="Unassembled WGS sequence"/>
</dbReference>
<dbReference type="InterPro" id="IPR009003">
    <property type="entry name" value="Peptidase_S1_PA"/>
</dbReference>
<dbReference type="Gene3D" id="2.40.10.10">
    <property type="entry name" value="Trypsin-like serine proteases"/>
    <property type="match status" value="2"/>
</dbReference>
<dbReference type="GO" id="GO:0004252">
    <property type="term" value="F:serine-type endopeptidase activity"/>
    <property type="evidence" value="ECO:0007669"/>
    <property type="project" value="InterPro"/>
</dbReference>
<feature type="chain" id="PRO_5032565096" description="Peptidase S1 domain-containing protein" evidence="6">
    <location>
        <begin position="20"/>
        <end position="249"/>
    </location>
</feature>
<evidence type="ECO:0000259" key="7">
    <source>
        <dbReference type="PROSITE" id="PS50240"/>
    </source>
</evidence>
<dbReference type="AlphaFoldDB" id="A0A835CNP2"/>
<feature type="domain" description="Peptidase S1" evidence="7">
    <location>
        <begin position="54"/>
        <end position="249"/>
    </location>
</feature>
<keyword evidence="5" id="KW-1015">Disulfide bond</keyword>
<evidence type="ECO:0000313" key="8">
    <source>
        <dbReference type="EMBL" id="KAF7990467.1"/>
    </source>
</evidence>
<sequence length="249" mass="28245">MKISIGFFIIFVVVELGLGAGTPYSYKHHLVFAREPSSPISKFSLPPKILAKKFLVSVRHKRTHICQGSIVASRLVIVPAHCVKCQSTGAFDTVDLQVFGVRRNNREIFDKPNNVSSVKCVEKNPYDNIAMLWLNHHIDHDYYKILKLPVTNDLDESEKYVAGWGLTGKESKLPETLETSIVPEHECLKVVGELNCQKYFCTLKHKYDICKNDNDAVLVSNNTLIGIATKRGCETNEEYNVFIRLSRYL</sequence>
<dbReference type="InterPro" id="IPR050430">
    <property type="entry name" value="Peptidase_S1"/>
</dbReference>
<name>A0A835CNP2_APHGI</name>
<dbReference type="SUPFAM" id="SSF50494">
    <property type="entry name" value="Trypsin-like serine proteases"/>
    <property type="match status" value="1"/>
</dbReference>